<dbReference type="Gene3D" id="3.90.1150.10">
    <property type="entry name" value="Aspartate Aminotransferase, domain 1"/>
    <property type="match status" value="1"/>
</dbReference>
<dbReference type="InterPro" id="IPR005814">
    <property type="entry name" value="Aminotrans_3"/>
</dbReference>
<dbReference type="SUPFAM" id="SSF53383">
    <property type="entry name" value="PLP-dependent transferases"/>
    <property type="match status" value="1"/>
</dbReference>
<evidence type="ECO:0000313" key="7">
    <source>
        <dbReference type="Proteomes" id="UP000184432"/>
    </source>
</evidence>
<reference evidence="7" key="1">
    <citation type="submission" date="2016-11" db="EMBL/GenBank/DDBJ databases">
        <authorList>
            <person name="Varghese N."/>
            <person name="Submissions S."/>
        </authorList>
    </citation>
    <scope>NUCLEOTIDE SEQUENCE [LARGE SCALE GENOMIC DNA]</scope>
    <source>
        <strain evidence="7">DSM 22623</strain>
    </source>
</reference>
<keyword evidence="4 5" id="KW-0663">Pyridoxal phosphate</keyword>
<organism evidence="6 7">
    <name type="scientific">Aquimarina spongiae</name>
    <dbReference type="NCBI Taxonomy" id="570521"/>
    <lineage>
        <taxon>Bacteria</taxon>
        <taxon>Pseudomonadati</taxon>
        <taxon>Bacteroidota</taxon>
        <taxon>Flavobacteriia</taxon>
        <taxon>Flavobacteriales</taxon>
        <taxon>Flavobacteriaceae</taxon>
        <taxon>Aquimarina</taxon>
    </lineage>
</organism>
<protein>
    <submittedName>
        <fullName evidence="6">Acetylornithine aminotransferase</fullName>
    </submittedName>
</protein>
<proteinExistence type="inferred from homology"/>
<dbReference type="GO" id="GO:0008483">
    <property type="term" value="F:transaminase activity"/>
    <property type="evidence" value="ECO:0007669"/>
    <property type="project" value="UniProtKB-KW"/>
</dbReference>
<keyword evidence="2 6" id="KW-0032">Aminotransferase</keyword>
<evidence type="ECO:0000256" key="5">
    <source>
        <dbReference type="RuleBase" id="RU003560"/>
    </source>
</evidence>
<dbReference type="Proteomes" id="UP000184432">
    <property type="component" value="Unassembled WGS sequence"/>
</dbReference>
<evidence type="ECO:0000256" key="1">
    <source>
        <dbReference type="ARBA" id="ARBA00001933"/>
    </source>
</evidence>
<dbReference type="PIRSF" id="PIRSF000521">
    <property type="entry name" value="Transaminase_4ab_Lys_Orn"/>
    <property type="match status" value="1"/>
</dbReference>
<dbReference type="InterPro" id="IPR015421">
    <property type="entry name" value="PyrdxlP-dep_Trfase_major"/>
</dbReference>
<dbReference type="PROSITE" id="PS00600">
    <property type="entry name" value="AA_TRANSFER_CLASS_3"/>
    <property type="match status" value="1"/>
</dbReference>
<comment type="similarity">
    <text evidence="5">Belongs to the class-III pyridoxal-phosphate-dependent aminotransferase family.</text>
</comment>
<accession>A0A1M6GC23</accession>
<dbReference type="EMBL" id="FQYP01000005">
    <property type="protein sequence ID" value="SHJ07480.1"/>
    <property type="molecule type" value="Genomic_DNA"/>
</dbReference>
<name>A0A1M6GC23_9FLAO</name>
<dbReference type="PANTHER" id="PTHR11986:SF79">
    <property type="entry name" value="ACETYLORNITHINE AMINOTRANSFERASE, MITOCHONDRIAL"/>
    <property type="match status" value="1"/>
</dbReference>
<evidence type="ECO:0000256" key="4">
    <source>
        <dbReference type="ARBA" id="ARBA00022898"/>
    </source>
</evidence>
<dbReference type="GO" id="GO:0042802">
    <property type="term" value="F:identical protein binding"/>
    <property type="evidence" value="ECO:0007669"/>
    <property type="project" value="TreeGrafter"/>
</dbReference>
<evidence type="ECO:0000256" key="2">
    <source>
        <dbReference type="ARBA" id="ARBA00022576"/>
    </source>
</evidence>
<comment type="cofactor">
    <cofactor evidence="1">
        <name>pyridoxal 5'-phosphate</name>
        <dbReference type="ChEBI" id="CHEBI:597326"/>
    </cofactor>
</comment>
<dbReference type="GO" id="GO:0030170">
    <property type="term" value="F:pyridoxal phosphate binding"/>
    <property type="evidence" value="ECO:0007669"/>
    <property type="project" value="InterPro"/>
</dbReference>
<gene>
    <name evidence="6" type="ORF">SAMN04488508_105192</name>
</gene>
<keyword evidence="3 6" id="KW-0808">Transferase</keyword>
<dbReference type="Gene3D" id="3.40.640.10">
    <property type="entry name" value="Type I PLP-dependent aspartate aminotransferase-like (Major domain)"/>
    <property type="match status" value="1"/>
</dbReference>
<dbReference type="CDD" id="cd00610">
    <property type="entry name" value="OAT_like"/>
    <property type="match status" value="1"/>
</dbReference>
<dbReference type="InterPro" id="IPR015422">
    <property type="entry name" value="PyrdxlP-dep_Trfase_small"/>
</dbReference>
<evidence type="ECO:0000313" key="6">
    <source>
        <dbReference type="EMBL" id="SHJ07480.1"/>
    </source>
</evidence>
<dbReference type="InterPro" id="IPR050103">
    <property type="entry name" value="Class-III_PLP-dep_AT"/>
</dbReference>
<sequence length="379" mass="41334">MKLFDVYPLYNVEPVKAFNSTIIDKNGVAYLDLYGGHGVISIGHSHPHYTKKIKEQIDKIGFYSNAVQNSMQTELAQRLGALSGYDTYQLFLCNSGAEANENALKLASFHTGKSRVIAFDNAFHGRTSAAVAVTDNAKINAPLNKQQEVTFLPLNDIDAVTQELEKGNVCAVIIEPIQGVGGLDQPTTAFFQELQLLCKENNVVLIADEIQSGYGRSGKFFAHQHHGITPDIISVAKGMGNGFPIGGILIAPHIQPSYGLLGTTFGGNHLACAAALAVLEVIETENLVDNAASIGEYFLTKIKELPGIKKCKGRGLMVGLEFDYEVGELRKKLIYDAHIFTGGSMNKKLLRILPPLTIDKKEIDQFVMALQNILIEEKV</sequence>
<dbReference type="InterPro" id="IPR015424">
    <property type="entry name" value="PyrdxlP-dep_Trfase"/>
</dbReference>
<keyword evidence="7" id="KW-1185">Reference proteome</keyword>
<dbReference type="AlphaFoldDB" id="A0A1M6GC23"/>
<dbReference type="InterPro" id="IPR049704">
    <property type="entry name" value="Aminotrans_3_PPA_site"/>
</dbReference>
<dbReference type="PANTHER" id="PTHR11986">
    <property type="entry name" value="AMINOTRANSFERASE CLASS III"/>
    <property type="match status" value="1"/>
</dbReference>
<dbReference type="FunFam" id="3.40.640.10:FF:000100">
    <property type="entry name" value="Putative acetylornithine aminotransferase"/>
    <property type="match status" value="1"/>
</dbReference>
<dbReference type="RefSeq" id="WP_073316395.1">
    <property type="nucleotide sequence ID" value="NZ_FQYP01000005.1"/>
</dbReference>
<dbReference type="STRING" id="570521.SAMN04488508_105192"/>
<evidence type="ECO:0000256" key="3">
    <source>
        <dbReference type="ARBA" id="ARBA00022679"/>
    </source>
</evidence>
<dbReference type="OrthoDB" id="9801052at2"/>
<dbReference type="Pfam" id="PF00202">
    <property type="entry name" value="Aminotran_3"/>
    <property type="match status" value="1"/>
</dbReference>